<evidence type="ECO:0000256" key="6">
    <source>
        <dbReference type="ARBA" id="ARBA00023136"/>
    </source>
</evidence>
<evidence type="ECO:0000313" key="10">
    <source>
        <dbReference type="Proteomes" id="UP001432322"/>
    </source>
</evidence>
<feature type="transmembrane region" description="Helical" evidence="7">
    <location>
        <begin position="293"/>
        <end position="316"/>
    </location>
</feature>
<dbReference type="SMART" id="SM00382">
    <property type="entry name" value="AAA"/>
    <property type="match status" value="1"/>
</dbReference>
<name>A0AAV5VD43_9BILA</name>
<dbReference type="GO" id="GO:0005524">
    <property type="term" value="F:ATP binding"/>
    <property type="evidence" value="ECO:0007669"/>
    <property type="project" value="UniProtKB-KW"/>
</dbReference>
<organism evidence="9 10">
    <name type="scientific">Pristionchus fissidentatus</name>
    <dbReference type="NCBI Taxonomy" id="1538716"/>
    <lineage>
        <taxon>Eukaryota</taxon>
        <taxon>Metazoa</taxon>
        <taxon>Ecdysozoa</taxon>
        <taxon>Nematoda</taxon>
        <taxon>Chromadorea</taxon>
        <taxon>Rhabditida</taxon>
        <taxon>Rhabditina</taxon>
        <taxon>Diplogasteromorpha</taxon>
        <taxon>Diplogasteroidea</taxon>
        <taxon>Neodiplogasteridae</taxon>
        <taxon>Pristionchus</taxon>
    </lineage>
</organism>
<reference evidence="9" key="1">
    <citation type="submission" date="2023-10" db="EMBL/GenBank/DDBJ databases">
        <title>Genome assembly of Pristionchus species.</title>
        <authorList>
            <person name="Yoshida K."/>
            <person name="Sommer R.J."/>
        </authorList>
    </citation>
    <scope>NUCLEOTIDE SEQUENCE</scope>
    <source>
        <strain evidence="9">RS5133</strain>
    </source>
</reference>
<evidence type="ECO:0000313" key="9">
    <source>
        <dbReference type="EMBL" id="GMT16103.1"/>
    </source>
</evidence>
<evidence type="ECO:0000256" key="1">
    <source>
        <dbReference type="ARBA" id="ARBA00004141"/>
    </source>
</evidence>
<dbReference type="FunFam" id="3.40.50.300:FF:002832">
    <property type="entry name" value="ABC Transporter family"/>
    <property type="match status" value="1"/>
</dbReference>
<keyword evidence="6 7" id="KW-0472">Membrane</keyword>
<keyword evidence="4" id="KW-0067">ATP-binding</keyword>
<dbReference type="InterPro" id="IPR003593">
    <property type="entry name" value="AAA+_ATPase"/>
</dbReference>
<dbReference type="InterPro" id="IPR027417">
    <property type="entry name" value="P-loop_NTPase"/>
</dbReference>
<dbReference type="InterPro" id="IPR017871">
    <property type="entry name" value="ABC_transporter-like_CS"/>
</dbReference>
<protein>
    <recommendedName>
        <fullName evidence="8">ABC transporter domain-containing protein</fullName>
    </recommendedName>
</protein>
<evidence type="ECO:0000256" key="5">
    <source>
        <dbReference type="ARBA" id="ARBA00022989"/>
    </source>
</evidence>
<keyword evidence="10" id="KW-1185">Reference proteome</keyword>
<feature type="transmembrane region" description="Helical" evidence="7">
    <location>
        <begin position="322"/>
        <end position="340"/>
    </location>
</feature>
<proteinExistence type="predicted"/>
<dbReference type="Proteomes" id="UP001432322">
    <property type="component" value="Unassembled WGS sequence"/>
</dbReference>
<evidence type="ECO:0000256" key="3">
    <source>
        <dbReference type="ARBA" id="ARBA00022741"/>
    </source>
</evidence>
<dbReference type="GO" id="GO:0140359">
    <property type="term" value="F:ABC-type transporter activity"/>
    <property type="evidence" value="ECO:0007669"/>
    <property type="project" value="InterPro"/>
</dbReference>
<evidence type="ECO:0000256" key="4">
    <source>
        <dbReference type="ARBA" id="ARBA00022840"/>
    </source>
</evidence>
<feature type="non-terminal residue" evidence="9">
    <location>
        <position position="1"/>
    </location>
</feature>
<keyword evidence="3" id="KW-0547">Nucleotide-binding</keyword>
<keyword evidence="2 7" id="KW-0812">Transmembrane</keyword>
<gene>
    <name evidence="9" type="ORF">PFISCL1PPCAC_7400</name>
</gene>
<sequence length="802" mass="88671">LFPQFAEISNALQDAINMSDLPKAATNGIDYLRSTGLVPDATLEKAESLFRFLFAPSSDPNGLGATVKKLAESVADVMNCILIDRIVPVANETAMEEVAMCLQKQQQYFSGVVLSGLDGDETSLPSVVTYKIRHPADMVDGTTGKADSAGNMRGRDAPFIDLKYTTFGFSYLQEAVEAALSEMMSENTGYNVDIGAYSQQEPYPCWTDDSFDVTSFLSLFVVLSWMIPSALLVKNIVYEKEQRLKELMRIMGLGDSIHFLSWALITLVLNIVSIVVISVLLKFCNVIPNCDFSLLLVFFFLFALSSIAQSLLFSTFFTNANIATAFTAIVVFLCFFPFELSGKMKSEIMTKLSLVLPQTAMGFGMSMIANGDDNGEARWATMGEMQMDVAGLFLSDVMIALAVDTVIFCVIAWYISAIHPGVHGVSQPFYFFCLPSYWCSKKEGEETNEFVGVENTPQSDRVERDPVDAKMTVNIRGLEKIYGNGMKALDGLDLRLYEGQITALLGHNGAGKTTTMSMLCGLFSPSSGTALVYGRDLRSEMRAVRDTLGICPQHNVLFDVMTVREQLYFYAALKGVPSENLENEVAEIIDSTGLSEKADCLSGRLSGGQKRRLSIGIALIGGSRFVILDEPTAGVDVNSRKGIWKLLEKHKKERTILLSTHHMDEADMLSDRIAILSEGKLAALGSSVFFKNRFGGHTTLTCIKKDRKRDYSTSVEEIHTMYEKLPVTLADETEEELTFHLPISTDSQVLSEFFRLFDERLEELHILEYGISAPTLQEIFVSLAPQSDLKLTKVENGCFEKV</sequence>
<dbReference type="AlphaFoldDB" id="A0AAV5VD43"/>
<dbReference type="Pfam" id="PF12698">
    <property type="entry name" value="ABC2_membrane_3"/>
    <property type="match status" value="1"/>
</dbReference>
<evidence type="ECO:0000259" key="8">
    <source>
        <dbReference type="PROSITE" id="PS50893"/>
    </source>
</evidence>
<dbReference type="PANTHER" id="PTHR19229">
    <property type="entry name" value="ATP-BINDING CASSETTE TRANSPORTER SUBFAMILY A ABCA"/>
    <property type="match status" value="1"/>
</dbReference>
<comment type="subcellular location">
    <subcellularLocation>
        <location evidence="1">Membrane</location>
        <topology evidence="1">Multi-pass membrane protein</topology>
    </subcellularLocation>
</comment>
<feature type="transmembrane region" description="Helical" evidence="7">
    <location>
        <begin position="389"/>
        <end position="415"/>
    </location>
</feature>
<dbReference type="SUPFAM" id="SSF52540">
    <property type="entry name" value="P-loop containing nucleoside triphosphate hydrolases"/>
    <property type="match status" value="1"/>
</dbReference>
<dbReference type="InterPro" id="IPR013525">
    <property type="entry name" value="ABC2_TM"/>
</dbReference>
<keyword evidence="5 7" id="KW-1133">Transmembrane helix</keyword>
<feature type="non-terminal residue" evidence="9">
    <location>
        <position position="802"/>
    </location>
</feature>
<dbReference type="PROSITE" id="PS50893">
    <property type="entry name" value="ABC_TRANSPORTER_2"/>
    <property type="match status" value="1"/>
</dbReference>
<evidence type="ECO:0000256" key="7">
    <source>
        <dbReference type="SAM" id="Phobius"/>
    </source>
</evidence>
<dbReference type="CDD" id="cd03263">
    <property type="entry name" value="ABC_subfamily_A"/>
    <property type="match status" value="1"/>
</dbReference>
<dbReference type="GO" id="GO:0016887">
    <property type="term" value="F:ATP hydrolysis activity"/>
    <property type="evidence" value="ECO:0007669"/>
    <property type="project" value="InterPro"/>
</dbReference>
<feature type="domain" description="ABC transporter" evidence="8">
    <location>
        <begin position="473"/>
        <end position="703"/>
    </location>
</feature>
<dbReference type="Gene3D" id="3.40.50.300">
    <property type="entry name" value="P-loop containing nucleotide triphosphate hydrolases"/>
    <property type="match status" value="1"/>
</dbReference>
<dbReference type="GO" id="GO:0005319">
    <property type="term" value="F:lipid transporter activity"/>
    <property type="evidence" value="ECO:0007669"/>
    <property type="project" value="TreeGrafter"/>
</dbReference>
<dbReference type="Pfam" id="PF00005">
    <property type="entry name" value="ABC_tran"/>
    <property type="match status" value="1"/>
</dbReference>
<dbReference type="InterPro" id="IPR003439">
    <property type="entry name" value="ABC_transporter-like_ATP-bd"/>
</dbReference>
<evidence type="ECO:0000256" key="2">
    <source>
        <dbReference type="ARBA" id="ARBA00022692"/>
    </source>
</evidence>
<dbReference type="InterPro" id="IPR026082">
    <property type="entry name" value="ABCA"/>
</dbReference>
<feature type="transmembrane region" description="Helical" evidence="7">
    <location>
        <begin position="257"/>
        <end position="281"/>
    </location>
</feature>
<dbReference type="PROSITE" id="PS00211">
    <property type="entry name" value="ABC_TRANSPORTER_1"/>
    <property type="match status" value="1"/>
</dbReference>
<accession>A0AAV5VD43</accession>
<dbReference type="GO" id="GO:0016020">
    <property type="term" value="C:membrane"/>
    <property type="evidence" value="ECO:0007669"/>
    <property type="project" value="UniProtKB-SubCell"/>
</dbReference>
<dbReference type="EMBL" id="BTSY01000002">
    <property type="protein sequence ID" value="GMT16103.1"/>
    <property type="molecule type" value="Genomic_DNA"/>
</dbReference>
<comment type="caution">
    <text evidence="9">The sequence shown here is derived from an EMBL/GenBank/DDBJ whole genome shotgun (WGS) entry which is preliminary data.</text>
</comment>